<dbReference type="AlphaFoldDB" id="A0A6P8SBZ1"/>
<evidence type="ECO:0000256" key="1">
    <source>
        <dbReference type="ARBA" id="ARBA00004651"/>
    </source>
</evidence>
<dbReference type="GO" id="GO:0004930">
    <property type="term" value="F:G protein-coupled receptor activity"/>
    <property type="evidence" value="ECO:0007669"/>
    <property type="project" value="UniProtKB-KW"/>
</dbReference>
<keyword evidence="5 10" id="KW-0297">G-protein coupled receptor</keyword>
<dbReference type="InterPro" id="IPR017452">
    <property type="entry name" value="GPCR_Rhodpsn_7TM"/>
</dbReference>
<comment type="similarity">
    <text evidence="10">Belongs to the G-protein coupled receptor 1 family.</text>
</comment>
<evidence type="ECO:0000256" key="10">
    <source>
        <dbReference type="RuleBase" id="RU000688"/>
    </source>
</evidence>
<evidence type="ECO:0000256" key="9">
    <source>
        <dbReference type="ARBA" id="ARBA00023224"/>
    </source>
</evidence>
<feature type="transmembrane region" description="Helical" evidence="11">
    <location>
        <begin position="91"/>
        <end position="109"/>
    </location>
</feature>
<dbReference type="InParanoid" id="A0A6P8SBZ1"/>
<organism evidence="13 14">
    <name type="scientific">Geotrypetes seraphini</name>
    <name type="common">Gaboon caecilian</name>
    <name type="synonym">Caecilia seraphini</name>
    <dbReference type="NCBI Taxonomy" id="260995"/>
    <lineage>
        <taxon>Eukaryota</taxon>
        <taxon>Metazoa</taxon>
        <taxon>Chordata</taxon>
        <taxon>Craniata</taxon>
        <taxon>Vertebrata</taxon>
        <taxon>Euteleostomi</taxon>
        <taxon>Amphibia</taxon>
        <taxon>Gymnophiona</taxon>
        <taxon>Geotrypetes</taxon>
    </lineage>
</organism>
<accession>A0A6P8SBZ1</accession>
<evidence type="ECO:0000313" key="13">
    <source>
        <dbReference type="Proteomes" id="UP000515159"/>
    </source>
</evidence>
<dbReference type="SUPFAM" id="SSF81321">
    <property type="entry name" value="Family A G protein-coupled receptor-like"/>
    <property type="match status" value="1"/>
</dbReference>
<evidence type="ECO:0000256" key="3">
    <source>
        <dbReference type="ARBA" id="ARBA00022692"/>
    </source>
</evidence>
<dbReference type="PROSITE" id="PS00237">
    <property type="entry name" value="G_PROTEIN_RECEP_F1_1"/>
    <property type="match status" value="1"/>
</dbReference>
<keyword evidence="7 10" id="KW-0675">Receptor</keyword>
<comment type="subcellular location">
    <subcellularLocation>
        <location evidence="1">Cell membrane</location>
        <topology evidence="1">Multi-pass membrane protein</topology>
    </subcellularLocation>
</comment>
<dbReference type="PRINTS" id="PR00237">
    <property type="entry name" value="GPCRRHODOPSN"/>
</dbReference>
<keyword evidence="4 11" id="KW-1133">Transmembrane helix</keyword>
<evidence type="ECO:0000313" key="14">
    <source>
        <dbReference type="RefSeq" id="XP_033813711.1"/>
    </source>
</evidence>
<feature type="transmembrane region" description="Helical" evidence="11">
    <location>
        <begin position="177"/>
        <end position="197"/>
    </location>
</feature>
<reference evidence="14" key="1">
    <citation type="submission" date="2025-08" db="UniProtKB">
        <authorList>
            <consortium name="RefSeq"/>
        </authorList>
    </citation>
    <scope>IDENTIFICATION</scope>
</reference>
<dbReference type="OrthoDB" id="6086428at2759"/>
<gene>
    <name evidence="14" type="primary">LOC117366476</name>
</gene>
<feature type="transmembrane region" description="Helical" evidence="11">
    <location>
        <begin position="54"/>
        <end position="71"/>
    </location>
</feature>
<evidence type="ECO:0000256" key="7">
    <source>
        <dbReference type="ARBA" id="ARBA00023170"/>
    </source>
</evidence>
<keyword evidence="13" id="KW-1185">Reference proteome</keyword>
<dbReference type="KEGG" id="gsh:117366476"/>
<sequence length="270" mass="31127">MWIFCCKLTKWTETRVYMTNLVISDCSLLFTIPFRLYDIREKLGTELCTFVKTIYFLNMYMSISIITLIAIDRYVAIKYPMKATLRSPLKAAIISGLCWVIHTAIRIYLQTSSNKGHLETVCFTMKTPPHFARPVYFAIFGYFIPFIILSFCTVEIIRTLKKKESTSPQGEKSIKKVIRIVTANLIVFIVCFLPLHVGNIIRFIGEYMSISCFVSDGINFFVQLARILADSNCCLDAICYYFVAKEFWEGSSLLSKFRSPKNQTQETQTL</sequence>
<dbReference type="Gene3D" id="1.20.1070.10">
    <property type="entry name" value="Rhodopsin 7-helix transmembrane proteins"/>
    <property type="match status" value="1"/>
</dbReference>
<dbReference type="GeneID" id="117366476"/>
<evidence type="ECO:0000256" key="11">
    <source>
        <dbReference type="SAM" id="Phobius"/>
    </source>
</evidence>
<dbReference type="FunCoup" id="A0A6P8SBZ1">
    <property type="interactions" value="745"/>
</dbReference>
<keyword evidence="9 10" id="KW-0807">Transducer</keyword>
<dbReference type="GO" id="GO:0035025">
    <property type="term" value="P:positive regulation of Rho protein signal transduction"/>
    <property type="evidence" value="ECO:0007669"/>
    <property type="project" value="TreeGrafter"/>
</dbReference>
<dbReference type="GO" id="GO:0007200">
    <property type="term" value="P:phospholipase C-activating G protein-coupled receptor signaling pathway"/>
    <property type="evidence" value="ECO:0007669"/>
    <property type="project" value="TreeGrafter"/>
</dbReference>
<keyword evidence="6 11" id="KW-0472">Membrane</keyword>
<dbReference type="PANTHER" id="PTHR24232">
    <property type="entry name" value="G-PROTEIN COUPLED RECEPTOR"/>
    <property type="match status" value="1"/>
</dbReference>
<dbReference type="RefSeq" id="XP_033813711.1">
    <property type="nucleotide sequence ID" value="XM_033957820.1"/>
</dbReference>
<keyword evidence="3 10" id="KW-0812">Transmembrane</keyword>
<evidence type="ECO:0000256" key="6">
    <source>
        <dbReference type="ARBA" id="ARBA00023136"/>
    </source>
</evidence>
<feature type="transmembrane region" description="Helical" evidence="11">
    <location>
        <begin position="16"/>
        <end position="34"/>
    </location>
</feature>
<dbReference type="GO" id="GO:0005886">
    <property type="term" value="C:plasma membrane"/>
    <property type="evidence" value="ECO:0007669"/>
    <property type="project" value="UniProtKB-SubCell"/>
</dbReference>
<dbReference type="Proteomes" id="UP000515159">
    <property type="component" value="Chromosome 9"/>
</dbReference>
<keyword evidence="8" id="KW-0325">Glycoprotein</keyword>
<evidence type="ECO:0000256" key="8">
    <source>
        <dbReference type="ARBA" id="ARBA00023180"/>
    </source>
</evidence>
<evidence type="ECO:0000256" key="2">
    <source>
        <dbReference type="ARBA" id="ARBA00022475"/>
    </source>
</evidence>
<evidence type="ECO:0000256" key="5">
    <source>
        <dbReference type="ARBA" id="ARBA00023040"/>
    </source>
</evidence>
<keyword evidence="2" id="KW-1003">Cell membrane</keyword>
<evidence type="ECO:0000259" key="12">
    <source>
        <dbReference type="PROSITE" id="PS50262"/>
    </source>
</evidence>
<dbReference type="InterPro" id="IPR000276">
    <property type="entry name" value="GPCR_Rhodpsn"/>
</dbReference>
<dbReference type="Pfam" id="PF00001">
    <property type="entry name" value="7tm_1"/>
    <property type="match status" value="1"/>
</dbReference>
<feature type="transmembrane region" description="Helical" evidence="11">
    <location>
        <begin position="135"/>
        <end position="157"/>
    </location>
</feature>
<dbReference type="PROSITE" id="PS50262">
    <property type="entry name" value="G_PROTEIN_RECEP_F1_2"/>
    <property type="match status" value="1"/>
</dbReference>
<dbReference type="FunFam" id="1.20.1070.10:FF:000142">
    <property type="entry name" value="G protein-coupled receptor 55"/>
    <property type="match status" value="1"/>
</dbReference>
<evidence type="ECO:0000256" key="4">
    <source>
        <dbReference type="ARBA" id="ARBA00022989"/>
    </source>
</evidence>
<protein>
    <submittedName>
        <fullName evidence="14">G-protein coupled receptor 35-like</fullName>
    </submittedName>
</protein>
<dbReference type="PANTHER" id="PTHR24232:SF97">
    <property type="entry name" value="G-PROTEIN COUPLED RECEPTORS FAMILY 1 PROFILE DOMAIN-CONTAINING PROTEIN"/>
    <property type="match status" value="1"/>
</dbReference>
<proteinExistence type="inferred from homology"/>
<feature type="domain" description="G-protein coupled receptors family 1 profile" evidence="12">
    <location>
        <begin position="1"/>
        <end position="240"/>
    </location>
</feature>
<name>A0A6P8SBZ1_GEOSA</name>